<reference evidence="5" key="1">
    <citation type="journal article" date="2021" name="Front. Plant Sci.">
        <title>Chromosome-Scale Genome Assembly for Chinese Sour Jujube and Insights Into Its Genome Evolution and Domestication Signature.</title>
        <authorList>
            <person name="Shen L.-Y."/>
            <person name="Luo H."/>
            <person name="Wang X.-L."/>
            <person name="Wang X.-M."/>
            <person name="Qiu X.-J."/>
            <person name="Liu H."/>
            <person name="Zhou S.-S."/>
            <person name="Jia K.-H."/>
            <person name="Nie S."/>
            <person name="Bao Y.-T."/>
            <person name="Zhang R.-G."/>
            <person name="Yun Q.-Z."/>
            <person name="Chai Y.-H."/>
            <person name="Lu J.-Y."/>
            <person name="Li Y."/>
            <person name="Zhao S.-W."/>
            <person name="Mao J.-F."/>
            <person name="Jia S.-G."/>
            <person name="Mao Y.-M."/>
        </authorList>
    </citation>
    <scope>NUCLEOTIDE SEQUENCE</scope>
    <source>
        <strain evidence="5">AT0</strain>
        <tissue evidence="5">Leaf</tissue>
    </source>
</reference>
<evidence type="ECO:0000256" key="1">
    <source>
        <dbReference type="ARBA" id="ARBA00004613"/>
    </source>
</evidence>
<dbReference type="InterPro" id="IPR000209">
    <property type="entry name" value="Peptidase_S8/S53_dom"/>
</dbReference>
<keyword evidence="3" id="KW-0732">Signal</keyword>
<dbReference type="GO" id="GO:0005576">
    <property type="term" value="C:extracellular region"/>
    <property type="evidence" value="ECO:0007669"/>
    <property type="project" value="UniProtKB-SubCell"/>
</dbReference>
<dbReference type="Pfam" id="PF00082">
    <property type="entry name" value="Peptidase_S8"/>
    <property type="match status" value="1"/>
</dbReference>
<dbReference type="Proteomes" id="UP000813462">
    <property type="component" value="Unassembled WGS sequence"/>
</dbReference>
<evidence type="ECO:0000313" key="5">
    <source>
        <dbReference type="EMBL" id="KAH7514049.1"/>
    </source>
</evidence>
<gene>
    <name evidence="5" type="ORF">FEM48_Zijuj11G0047300</name>
</gene>
<comment type="subcellular location">
    <subcellularLocation>
        <location evidence="1">Secreted</location>
    </subcellularLocation>
</comment>
<evidence type="ECO:0000256" key="3">
    <source>
        <dbReference type="ARBA" id="ARBA00022729"/>
    </source>
</evidence>
<feature type="domain" description="Peptidase S8/S53" evidence="4">
    <location>
        <begin position="80"/>
        <end position="303"/>
    </location>
</feature>
<protein>
    <recommendedName>
        <fullName evidence="4">Peptidase S8/S53 domain-containing protein</fullName>
    </recommendedName>
</protein>
<dbReference type="SUPFAM" id="SSF52743">
    <property type="entry name" value="Subtilisin-like"/>
    <property type="match status" value="1"/>
</dbReference>
<dbReference type="EMBL" id="JAEACU010000011">
    <property type="protein sequence ID" value="KAH7514049.1"/>
    <property type="molecule type" value="Genomic_DNA"/>
</dbReference>
<comment type="similarity">
    <text evidence="2">Belongs to the peptidase S8 family.</text>
</comment>
<accession>A0A978UGW8</accession>
<sequence>MHGRHVVTSLVARLTTEEAKAMKMKDEIVSITSEKMLHLHATYSPSFIGCPRRGHEITSSIATRSFIEDANGISLANRIAASVTPFAHLAIYKVCSDEACPQSIILAAINVVIEDGVDVISMSLNGLPLRSFSDDVFAIFSFQAMRHGNFVSCLARNLEQASGPTMIVMNEELVHNSILTTHVLPAIQVSYYKGFNIKEYMKSTSKPMATIVFEGTKLGECFTPMVLSLSSRGLGLASLEILKLEILGPGVNILTAWPFLVNKSTLYLNTSTSMTCPCISSVTTLLKSLHLDWSQATTKSVIMIMP</sequence>
<dbReference type="InterPro" id="IPR045051">
    <property type="entry name" value="SBT"/>
</dbReference>
<name>A0A978UGW8_ZIZJJ</name>
<evidence type="ECO:0000256" key="2">
    <source>
        <dbReference type="ARBA" id="ARBA00011073"/>
    </source>
</evidence>
<comment type="caution">
    <text evidence="5">The sequence shown here is derived from an EMBL/GenBank/DDBJ whole genome shotgun (WGS) entry which is preliminary data.</text>
</comment>
<dbReference type="Gene3D" id="3.40.50.200">
    <property type="entry name" value="Peptidase S8/S53 domain"/>
    <property type="match status" value="1"/>
</dbReference>
<evidence type="ECO:0000259" key="4">
    <source>
        <dbReference type="Pfam" id="PF00082"/>
    </source>
</evidence>
<dbReference type="GO" id="GO:0006508">
    <property type="term" value="P:proteolysis"/>
    <property type="evidence" value="ECO:0007669"/>
    <property type="project" value="InterPro"/>
</dbReference>
<dbReference type="Gene3D" id="3.50.30.30">
    <property type="match status" value="1"/>
</dbReference>
<dbReference type="AlphaFoldDB" id="A0A978UGW8"/>
<organism evidence="5 6">
    <name type="scientific">Ziziphus jujuba var. spinosa</name>
    <dbReference type="NCBI Taxonomy" id="714518"/>
    <lineage>
        <taxon>Eukaryota</taxon>
        <taxon>Viridiplantae</taxon>
        <taxon>Streptophyta</taxon>
        <taxon>Embryophyta</taxon>
        <taxon>Tracheophyta</taxon>
        <taxon>Spermatophyta</taxon>
        <taxon>Magnoliopsida</taxon>
        <taxon>eudicotyledons</taxon>
        <taxon>Gunneridae</taxon>
        <taxon>Pentapetalae</taxon>
        <taxon>rosids</taxon>
        <taxon>fabids</taxon>
        <taxon>Rosales</taxon>
        <taxon>Rhamnaceae</taxon>
        <taxon>Paliureae</taxon>
        <taxon>Ziziphus</taxon>
    </lineage>
</organism>
<proteinExistence type="inferred from homology"/>
<evidence type="ECO:0000313" key="6">
    <source>
        <dbReference type="Proteomes" id="UP000813462"/>
    </source>
</evidence>
<dbReference type="InterPro" id="IPR036852">
    <property type="entry name" value="Peptidase_S8/S53_dom_sf"/>
</dbReference>
<dbReference type="PANTHER" id="PTHR10795">
    <property type="entry name" value="PROPROTEIN CONVERTASE SUBTILISIN/KEXIN"/>
    <property type="match status" value="1"/>
</dbReference>
<dbReference type="GO" id="GO:0004252">
    <property type="term" value="F:serine-type endopeptidase activity"/>
    <property type="evidence" value="ECO:0007669"/>
    <property type="project" value="InterPro"/>
</dbReference>